<organism evidence="2">
    <name type="scientific">uncultured marine virus</name>
    <dbReference type="NCBI Taxonomy" id="186617"/>
    <lineage>
        <taxon>Viruses</taxon>
        <taxon>environmental samples</taxon>
    </lineage>
</organism>
<evidence type="ECO:0000313" key="2">
    <source>
        <dbReference type="EMBL" id="AKH47138.1"/>
    </source>
</evidence>
<accession>A0A0F7L6F7</accession>
<evidence type="ECO:0000256" key="1">
    <source>
        <dbReference type="SAM" id="MobiDB-lite"/>
    </source>
</evidence>
<reference evidence="2" key="1">
    <citation type="journal article" date="2015" name="Front. Microbiol.">
        <title>Combining genomic sequencing methods to explore viral diversity and reveal potential virus-host interactions.</title>
        <authorList>
            <person name="Chow C.E."/>
            <person name="Winget D.M."/>
            <person name="White R.A.III."/>
            <person name="Hallam S.J."/>
            <person name="Suttle C.A."/>
        </authorList>
    </citation>
    <scope>NUCLEOTIDE SEQUENCE</scope>
    <source>
        <strain evidence="2">Anoxic2_5</strain>
    </source>
</reference>
<dbReference type="EMBL" id="KR029589">
    <property type="protein sequence ID" value="AKH47138.1"/>
    <property type="molecule type" value="Genomic_DNA"/>
</dbReference>
<name>A0A0F7L6F7_9VIRU</name>
<feature type="region of interest" description="Disordered" evidence="1">
    <location>
        <begin position="53"/>
        <end position="74"/>
    </location>
</feature>
<protein>
    <submittedName>
        <fullName evidence="2">Uncharacterized protein</fullName>
    </submittedName>
</protein>
<proteinExistence type="predicted"/>
<sequence>MAPSSENWNRSWPSTRRNSNASSFAFWLHEESGPCSMAAMHFCCARTSIQSKAPGISRMSHGERPSASSLRRSS</sequence>
<reference evidence="2" key="2">
    <citation type="submission" date="2015-03" db="EMBL/GenBank/DDBJ databases">
        <authorList>
            <person name="Chow C.-E.T."/>
            <person name="Winget D.M."/>
            <person name="White R.A.III."/>
            <person name="Hallam S.J."/>
            <person name="Suttle C.A."/>
        </authorList>
    </citation>
    <scope>NUCLEOTIDE SEQUENCE</scope>
    <source>
        <strain evidence="2">Anoxic2_5</strain>
    </source>
</reference>